<reference evidence="2 3" key="1">
    <citation type="submission" date="2016-03" db="EMBL/GenBank/DDBJ databases">
        <title>Speciation and ecological success in dimly lit waters: horizontal gene transfer in a green sulfur bacteria bloom unveiled by metagenomic assembly.</title>
        <authorList>
            <person name="Llorens-Mares T."/>
            <person name="Liu Z."/>
            <person name="Allen L.Z."/>
            <person name="Rusch D.B."/>
            <person name="Craig M.T."/>
            <person name="Dupont C.L."/>
            <person name="Bryant D.A."/>
            <person name="Casamayor E.O."/>
        </authorList>
    </citation>
    <scope>NUCLEOTIDE SEQUENCE [LARGE SCALE GENOMIC DNA]</scope>
    <source>
        <strain evidence="2">CIII</strain>
    </source>
</reference>
<dbReference type="PANTHER" id="PTHR30547:SF5">
    <property type="entry name" value="NUCLEASE YHCG-RELATED"/>
    <property type="match status" value="1"/>
</dbReference>
<dbReference type="InterPro" id="IPR053148">
    <property type="entry name" value="PD-DEXK-like_domain"/>
</dbReference>
<evidence type="ECO:0000259" key="1">
    <source>
        <dbReference type="Pfam" id="PF17761"/>
    </source>
</evidence>
<accession>A0A165MGF5</accession>
<dbReference type="EMBL" id="LVWG01000005">
    <property type="protein sequence ID" value="KZK75218.1"/>
    <property type="molecule type" value="Genomic_DNA"/>
</dbReference>
<dbReference type="Pfam" id="PF17761">
    <property type="entry name" value="DUF1016_N"/>
    <property type="match status" value="1"/>
</dbReference>
<dbReference type="PANTHER" id="PTHR30547">
    <property type="entry name" value="UNCHARACTERIZED PROTEIN YHCG-RELATED"/>
    <property type="match status" value="1"/>
</dbReference>
<gene>
    <name evidence="2" type="ORF">A3K90_04140</name>
</gene>
<dbReference type="AlphaFoldDB" id="A0A165MGF5"/>
<organism evidence="2 3">
    <name type="scientific">Pelodictyon luteolum</name>
    <dbReference type="NCBI Taxonomy" id="1100"/>
    <lineage>
        <taxon>Bacteria</taxon>
        <taxon>Pseudomonadati</taxon>
        <taxon>Chlorobiota</taxon>
        <taxon>Chlorobiia</taxon>
        <taxon>Chlorobiales</taxon>
        <taxon>Chlorobiaceae</taxon>
        <taxon>Chlorobium/Pelodictyon group</taxon>
        <taxon>Pelodictyon</taxon>
    </lineage>
</organism>
<proteinExistence type="predicted"/>
<feature type="domain" description="YhcG N-terminal" evidence="1">
    <location>
        <begin position="5"/>
        <end position="86"/>
    </location>
</feature>
<dbReference type="InterPro" id="IPR041527">
    <property type="entry name" value="YhcG_N"/>
</dbReference>
<protein>
    <recommendedName>
        <fullName evidence="1">YhcG N-terminal domain-containing protein</fullName>
    </recommendedName>
</protein>
<comment type="caution">
    <text evidence="2">The sequence shown here is derived from an EMBL/GenBank/DDBJ whole genome shotgun (WGS) entry which is preliminary data.</text>
</comment>
<name>A0A165MGF5_PELLU</name>
<evidence type="ECO:0000313" key="3">
    <source>
        <dbReference type="Proteomes" id="UP000076481"/>
    </source>
</evidence>
<sequence length="97" mass="11448">MPAKKQCGQARAAYGKKLLSRLAESLTDELGKGFDATDLRHMRRFYLAFPIYDTVRRELSWSHYRTLLRLGNKDAREWHVNEAALQRIRICIFWCSM</sequence>
<evidence type="ECO:0000313" key="2">
    <source>
        <dbReference type="EMBL" id="KZK75218.1"/>
    </source>
</evidence>
<dbReference type="Proteomes" id="UP000076481">
    <property type="component" value="Unassembled WGS sequence"/>
</dbReference>